<organism evidence="1 2">
    <name type="scientific">Entomospira culicis</name>
    <dbReference type="NCBI Taxonomy" id="2719989"/>
    <lineage>
        <taxon>Bacteria</taxon>
        <taxon>Pseudomonadati</taxon>
        <taxon>Spirochaetota</taxon>
        <taxon>Spirochaetia</taxon>
        <taxon>Spirochaetales</taxon>
        <taxon>Spirochaetaceae</taxon>
        <taxon>Entomospira</taxon>
    </lineage>
</organism>
<protein>
    <submittedName>
        <fullName evidence="1">Uncharacterized protein</fullName>
    </submittedName>
</protein>
<evidence type="ECO:0000313" key="2">
    <source>
        <dbReference type="Proteomes" id="UP000778951"/>
    </source>
</evidence>
<dbReference type="RefSeq" id="WP_167695467.1">
    <property type="nucleotide sequence ID" value="NZ_CP118181.1"/>
</dbReference>
<name>A0A968GI28_9SPIO</name>
<reference evidence="1" key="1">
    <citation type="submission" date="2020-03" db="EMBL/GenBank/DDBJ databases">
        <title>Spirochaetal bacteria isolated from arthropods constitute a novel genus Entomospira genus novum within the order Spirochaetales.</title>
        <authorList>
            <person name="Grana-Miraglia L."/>
            <person name="Sikutova S."/>
            <person name="Fingerle V."/>
            <person name="Sing A."/>
            <person name="Castillo-Ramirez S."/>
            <person name="Margos G."/>
            <person name="Rudolf I."/>
        </authorList>
    </citation>
    <scope>NUCLEOTIDE SEQUENCE</scope>
    <source>
        <strain evidence="1">BR149</strain>
    </source>
</reference>
<keyword evidence="2" id="KW-1185">Reference proteome</keyword>
<dbReference type="EMBL" id="JAATLM010000001">
    <property type="protein sequence ID" value="NIZ69374.1"/>
    <property type="molecule type" value="Genomic_DNA"/>
</dbReference>
<proteinExistence type="predicted"/>
<accession>A0A968GI28</accession>
<comment type="caution">
    <text evidence="1">The sequence shown here is derived from an EMBL/GenBank/DDBJ whole genome shotgun (WGS) entry which is preliminary data.</text>
</comment>
<gene>
    <name evidence="1" type="ORF">HCT48_03985</name>
</gene>
<dbReference type="AlphaFoldDB" id="A0A968GI28"/>
<sequence>MAKKSSYDIDADLFAMQYFNCYKQWYPLLREISLLSNKLLLEKQVDTNMLLEIDQRIYNPIFVRNSLLFAYSMYQWREPKYSLEPITVSVEQRKEAISAPERFFSHHLISFGNLHRDHNDLLNIDLRVTPSSVNMLEELIPFNISHPHQNYLDGFFFEILFTYYVDRQNLFLNAYFENLGVTKSQCLKRQDFEYIATVLQNYELPNYILAHQSVVNNLRKALAMIKVN</sequence>
<dbReference type="Proteomes" id="UP000778951">
    <property type="component" value="Unassembled WGS sequence"/>
</dbReference>
<evidence type="ECO:0000313" key="1">
    <source>
        <dbReference type="EMBL" id="NIZ69374.1"/>
    </source>
</evidence>